<dbReference type="EMBL" id="AP017709">
    <property type="protein sequence ID" value="BAV82958.1"/>
    <property type="molecule type" value="Genomic_DNA"/>
</dbReference>
<keyword evidence="1" id="KW-0812">Transmembrane</keyword>
<dbReference type="Pfam" id="PF06235">
    <property type="entry name" value="NAD4L"/>
    <property type="match status" value="1"/>
</dbReference>
<reference evidence="2" key="1">
    <citation type="submission" date="2016-10" db="EMBL/GenBank/DDBJ databases">
        <title>Complete mitochondrial genomes of 50 helminths species.</title>
        <authorList>
            <person name="Kikuchi T."/>
            <person name="Holroyd N."/>
            <person name="Berriman M."/>
        </authorList>
    </citation>
    <scope>NUCLEOTIDE SEQUENCE</scope>
</reference>
<keyword evidence="1" id="KW-1133">Transmembrane helix</keyword>
<keyword evidence="2" id="KW-0496">Mitochondrion</keyword>
<geneLocation type="mitochondrion" evidence="2"/>
<protein>
    <submittedName>
        <fullName evidence="2">NADH dehydrogenase subunit 4L</fullName>
    </submittedName>
</protein>
<evidence type="ECO:0000256" key="1">
    <source>
        <dbReference type="SAM" id="Phobius"/>
    </source>
</evidence>
<name>A0A1E1GJA0_9TREM</name>
<proteinExistence type="predicted"/>
<accession>A0A1E1GJA0</accession>
<keyword evidence="1" id="KW-0472">Membrane</keyword>
<feature type="transmembrane region" description="Helical" evidence="1">
    <location>
        <begin position="35"/>
        <end position="62"/>
    </location>
</feature>
<gene>
    <name evidence="2" type="primary">ND4L</name>
</gene>
<dbReference type="InterPro" id="IPR009356">
    <property type="entry name" value="NAD_DH_su4L"/>
</dbReference>
<sequence length="86" mass="9377">MTGILLLAIGILLIGLVLCNYYLFNYLIVLENYNVIILLVVLSDVSVGCRVMFITIMSLFVVEASLMLVIIGSEIKGGCLRVPLGL</sequence>
<dbReference type="AlphaFoldDB" id="A0A1E1GJA0"/>
<evidence type="ECO:0000313" key="2">
    <source>
        <dbReference type="EMBL" id="BAV82958.1"/>
    </source>
</evidence>
<organism evidence="2">
    <name type="scientific">Schistosoma margrebowiei</name>
    <dbReference type="NCBI Taxonomy" id="48269"/>
    <lineage>
        <taxon>Eukaryota</taxon>
        <taxon>Metazoa</taxon>
        <taxon>Spiralia</taxon>
        <taxon>Lophotrochozoa</taxon>
        <taxon>Platyhelminthes</taxon>
        <taxon>Trematoda</taxon>
        <taxon>Digenea</taxon>
        <taxon>Strigeidida</taxon>
        <taxon>Schistosomatoidea</taxon>
        <taxon>Schistosomatidae</taxon>
        <taxon>Schistosoma</taxon>
    </lineage>
</organism>